<dbReference type="EMBL" id="SJPT01000006">
    <property type="protein sequence ID" value="TWU21714.1"/>
    <property type="molecule type" value="Genomic_DNA"/>
</dbReference>
<proteinExistence type="predicted"/>
<name>A0A5C6CDZ2_9BACT</name>
<gene>
    <name evidence="1" type="ORF">Pla52o_39010</name>
</gene>
<sequence length="435" mass="48856">MQSIKLPLLLIQSPPEALNVHVHIPPPKNNMFERLIRDPQAPDRPMRERQCAEMLCGVLIGCPVLRNNVLRWMAQQVGVPVGVVDELTWQMETEQSIGSKRDDLRIEGFRTDEDVDETQIVLWTVEIKVAAPLHESSRQRWGEEGLEEPSSDPEMVSQLVNYDAWLAKQSVEYVGGFVLSIRNSSGKIPDGLTQTWSCITWTDLAMVVQDALADNLLPPTEHSFAEHMLGFIRNRLWDTTDMTTSRLELDDIALLRALAAIGPSCSQKVKDLARQFEQVSRDTGIEFVDIRTPTSPYFDRTVGIEHGVSARCVNNQLGEVSVSAKVEVDDVCVSISTYPKNCKAHLMVRDIFSMSRMQLSERNPDWVFFDPVDSDYSIAKISKPLVSVLAHEDWQAPLIDFVRDVLADLRDIGILESLVNLGAERDKSGAGQSFD</sequence>
<comment type="caution">
    <text evidence="1">The sequence shown here is derived from an EMBL/GenBank/DDBJ whole genome shotgun (WGS) entry which is preliminary data.</text>
</comment>
<accession>A0A5C6CDZ2</accession>
<protein>
    <recommendedName>
        <fullName evidence="3">PD-(D/E)XK nuclease superfamily protein</fullName>
    </recommendedName>
</protein>
<keyword evidence="2" id="KW-1185">Reference proteome</keyword>
<reference evidence="1 2" key="1">
    <citation type="submission" date="2019-02" db="EMBL/GenBank/DDBJ databases">
        <title>Deep-cultivation of Planctomycetes and their phenomic and genomic characterization uncovers novel biology.</title>
        <authorList>
            <person name="Wiegand S."/>
            <person name="Jogler M."/>
            <person name="Boedeker C."/>
            <person name="Pinto D."/>
            <person name="Vollmers J."/>
            <person name="Rivas-Marin E."/>
            <person name="Kohn T."/>
            <person name="Peeters S.H."/>
            <person name="Heuer A."/>
            <person name="Rast P."/>
            <person name="Oberbeckmann S."/>
            <person name="Bunk B."/>
            <person name="Jeske O."/>
            <person name="Meyerdierks A."/>
            <person name="Storesund J.E."/>
            <person name="Kallscheuer N."/>
            <person name="Luecker S."/>
            <person name="Lage O.M."/>
            <person name="Pohl T."/>
            <person name="Merkel B.J."/>
            <person name="Hornburger P."/>
            <person name="Mueller R.-W."/>
            <person name="Bruemmer F."/>
            <person name="Labrenz M."/>
            <person name="Spormann A.M."/>
            <person name="Op Den Camp H."/>
            <person name="Overmann J."/>
            <person name="Amann R."/>
            <person name="Jetten M.S.M."/>
            <person name="Mascher T."/>
            <person name="Medema M.H."/>
            <person name="Devos D.P."/>
            <person name="Kaster A.-K."/>
            <person name="Ovreas L."/>
            <person name="Rohde M."/>
            <person name="Galperin M.Y."/>
            <person name="Jogler C."/>
        </authorList>
    </citation>
    <scope>NUCLEOTIDE SEQUENCE [LARGE SCALE GENOMIC DNA]</scope>
    <source>
        <strain evidence="1 2">Pla52o</strain>
    </source>
</reference>
<evidence type="ECO:0008006" key="3">
    <source>
        <dbReference type="Google" id="ProtNLM"/>
    </source>
</evidence>
<dbReference type="AlphaFoldDB" id="A0A5C6CDZ2"/>
<evidence type="ECO:0000313" key="1">
    <source>
        <dbReference type="EMBL" id="TWU21714.1"/>
    </source>
</evidence>
<dbReference type="Proteomes" id="UP000316304">
    <property type="component" value="Unassembled WGS sequence"/>
</dbReference>
<organism evidence="1 2">
    <name type="scientific">Novipirellula galeiformis</name>
    <dbReference type="NCBI Taxonomy" id="2528004"/>
    <lineage>
        <taxon>Bacteria</taxon>
        <taxon>Pseudomonadati</taxon>
        <taxon>Planctomycetota</taxon>
        <taxon>Planctomycetia</taxon>
        <taxon>Pirellulales</taxon>
        <taxon>Pirellulaceae</taxon>
        <taxon>Novipirellula</taxon>
    </lineage>
</organism>
<evidence type="ECO:0000313" key="2">
    <source>
        <dbReference type="Proteomes" id="UP000316304"/>
    </source>
</evidence>